<dbReference type="AlphaFoldDB" id="A0A923I3B8"/>
<protein>
    <submittedName>
        <fullName evidence="1">Uncharacterized protein</fullName>
    </submittedName>
</protein>
<dbReference type="RefSeq" id="WP_186881156.1">
    <property type="nucleotide sequence ID" value="NZ_JACOGG010000008.1"/>
</dbReference>
<evidence type="ECO:0000313" key="2">
    <source>
        <dbReference type="Proteomes" id="UP000612361"/>
    </source>
</evidence>
<keyword evidence="2" id="KW-1185">Reference proteome</keyword>
<accession>A0A923I3B8</accession>
<sequence>MPNPDKKADLKKSDADLRNAKAMSFQLEKMLDANIIDRDEFKKRSKKNDEIILYSDAYLKQFVLMPIAMPISEPYRNVNVLVTFGDSYILILQNSKIYGGLGIGLIGEVDVYPAKDEKIKKIFHLK</sequence>
<gene>
    <name evidence="1" type="ORF">H8K47_09465</name>
</gene>
<organism evidence="1 2">
    <name type="scientific">Undibacterium rugosum</name>
    <dbReference type="NCBI Taxonomy" id="2762291"/>
    <lineage>
        <taxon>Bacteria</taxon>
        <taxon>Pseudomonadati</taxon>
        <taxon>Pseudomonadota</taxon>
        <taxon>Betaproteobacteria</taxon>
        <taxon>Burkholderiales</taxon>
        <taxon>Oxalobacteraceae</taxon>
        <taxon>Undibacterium</taxon>
    </lineage>
</organism>
<dbReference type="Proteomes" id="UP000612361">
    <property type="component" value="Unassembled WGS sequence"/>
</dbReference>
<dbReference type="EMBL" id="JACOGG010000008">
    <property type="protein sequence ID" value="MBC3935590.1"/>
    <property type="molecule type" value="Genomic_DNA"/>
</dbReference>
<reference evidence="1" key="1">
    <citation type="submission" date="2020-08" db="EMBL/GenBank/DDBJ databases">
        <title>Novel species isolated from subtropical streams in China.</title>
        <authorList>
            <person name="Lu H."/>
        </authorList>
    </citation>
    <scope>NUCLEOTIDE SEQUENCE</scope>
    <source>
        <strain evidence="1">CY7W</strain>
    </source>
</reference>
<name>A0A923I3B8_9BURK</name>
<proteinExistence type="predicted"/>
<evidence type="ECO:0000313" key="1">
    <source>
        <dbReference type="EMBL" id="MBC3935590.1"/>
    </source>
</evidence>
<comment type="caution">
    <text evidence="1">The sequence shown here is derived from an EMBL/GenBank/DDBJ whole genome shotgun (WGS) entry which is preliminary data.</text>
</comment>